<dbReference type="InterPro" id="IPR003653">
    <property type="entry name" value="Peptidase_C48_C"/>
</dbReference>
<dbReference type="Gene3D" id="3.30.310.130">
    <property type="entry name" value="Ubiquitin-related"/>
    <property type="match status" value="1"/>
</dbReference>
<feature type="region of interest" description="Disordered" evidence="5">
    <location>
        <begin position="255"/>
        <end position="295"/>
    </location>
</feature>
<feature type="compositionally biased region" description="Acidic residues" evidence="5">
    <location>
        <begin position="255"/>
        <end position="272"/>
    </location>
</feature>
<dbReference type="Proteomes" id="UP000095287">
    <property type="component" value="Unplaced"/>
</dbReference>
<dbReference type="GO" id="GO:0006508">
    <property type="term" value="P:proteolysis"/>
    <property type="evidence" value="ECO:0007669"/>
    <property type="project" value="UniProtKB-KW"/>
</dbReference>
<dbReference type="GO" id="GO:0008234">
    <property type="term" value="F:cysteine-type peptidase activity"/>
    <property type="evidence" value="ECO:0007669"/>
    <property type="project" value="UniProtKB-KW"/>
</dbReference>
<evidence type="ECO:0000256" key="3">
    <source>
        <dbReference type="ARBA" id="ARBA00022801"/>
    </source>
</evidence>
<accession>A0A1I7YE90</accession>
<dbReference type="WBParaSite" id="L893_g15246.t1">
    <property type="protein sequence ID" value="L893_g15246.t1"/>
    <property type="gene ID" value="L893_g15246"/>
</dbReference>
<dbReference type="AlphaFoldDB" id="A0A1I7YE90"/>
<dbReference type="PANTHER" id="PTHR46915:SF2">
    <property type="entry name" value="UBIQUITIN-LIKE PROTEASE 4"/>
    <property type="match status" value="1"/>
</dbReference>
<dbReference type="SUPFAM" id="SSF54001">
    <property type="entry name" value="Cysteine proteinases"/>
    <property type="match status" value="1"/>
</dbReference>
<feature type="compositionally biased region" description="Low complexity" evidence="5">
    <location>
        <begin position="275"/>
        <end position="284"/>
    </location>
</feature>
<keyword evidence="3" id="KW-0378">Hydrolase</keyword>
<protein>
    <submittedName>
        <fullName evidence="8">ULP_PROTEASE domain-containing protein</fullName>
    </submittedName>
</protein>
<evidence type="ECO:0000256" key="5">
    <source>
        <dbReference type="SAM" id="MobiDB-lite"/>
    </source>
</evidence>
<dbReference type="Pfam" id="PF02902">
    <property type="entry name" value="Peptidase_C48"/>
    <property type="match status" value="1"/>
</dbReference>
<feature type="compositionally biased region" description="Polar residues" evidence="5">
    <location>
        <begin position="285"/>
        <end position="295"/>
    </location>
</feature>
<dbReference type="GO" id="GO:0016926">
    <property type="term" value="P:protein desumoylation"/>
    <property type="evidence" value="ECO:0007669"/>
    <property type="project" value="UniProtKB-ARBA"/>
</dbReference>
<keyword evidence="4" id="KW-0788">Thiol protease</keyword>
<evidence type="ECO:0000259" key="6">
    <source>
        <dbReference type="PROSITE" id="PS50600"/>
    </source>
</evidence>
<feature type="domain" description="Ubiquitin-like protease family profile" evidence="6">
    <location>
        <begin position="320"/>
        <end position="525"/>
    </location>
</feature>
<dbReference type="InterPro" id="IPR038765">
    <property type="entry name" value="Papain-like_cys_pep_sf"/>
</dbReference>
<sequence>MTLLPSVGEEDNKRCPSGCIRRTGTVCADAKVLATGQRAVRKIKRAAECRDSLAAGLRKVSNRRSAITRYHERTEAASLCTAREKGRRRRNRSLLQGHTGFGMDLHDWYSSGYSSSSSVGVPSTSLKQLNYYYGEIEDTFEFSALLHDGVNSIAICDYPIDEIEVSSTWKSSQWHRRKEEDNGFSRIRNLRRNRWFSRDYLSKRIFLMHIRKRERRRFSYGRVKQPAREKMIEWAIKCVREYGQKDQRELIDEMETIENEEGESDCESDEERELSSASDSSVSSQTIPSGSEQHGFLQSETGFIDTTTEILKIRFPQMSMSISVADYLCLGEDDHINDTIVDFFINHVIEHELPDKAAARVFAFPTLFWQELRSCSSRNSFSNEGYGKLRKWVQNVDLFDHDFLVIPINEWEHWSVAVVCLPFLVLNPDSLPISDYLSSANANFADLVDQKPFVMIFDSQIIERRSIDDIGDTIKNYLSFEYSSRFKQPLKTSPELFRTVLPTSLPRQRRTNDGGPFMLEFVRRFLHNNPCMSEICRTGTFDFASTYSELSIEHTRDFIQDVILNLSCEKDRWDSLLEGRDAELNNFVDLWY</sequence>
<evidence type="ECO:0000256" key="4">
    <source>
        <dbReference type="ARBA" id="ARBA00022807"/>
    </source>
</evidence>
<reference evidence="8" key="1">
    <citation type="submission" date="2016-11" db="UniProtKB">
        <authorList>
            <consortium name="WormBaseParasite"/>
        </authorList>
    </citation>
    <scope>IDENTIFICATION</scope>
</reference>
<comment type="similarity">
    <text evidence="1">Belongs to the peptidase C48 family.</text>
</comment>
<dbReference type="PROSITE" id="PS50600">
    <property type="entry name" value="ULP_PROTEASE"/>
    <property type="match status" value="1"/>
</dbReference>
<name>A0A1I7YE90_9BILA</name>
<proteinExistence type="inferred from homology"/>
<keyword evidence="2" id="KW-0645">Protease</keyword>
<evidence type="ECO:0000256" key="2">
    <source>
        <dbReference type="ARBA" id="ARBA00022670"/>
    </source>
</evidence>
<evidence type="ECO:0000256" key="1">
    <source>
        <dbReference type="ARBA" id="ARBA00005234"/>
    </source>
</evidence>
<organism evidence="7 8">
    <name type="scientific">Steinernema glaseri</name>
    <dbReference type="NCBI Taxonomy" id="37863"/>
    <lineage>
        <taxon>Eukaryota</taxon>
        <taxon>Metazoa</taxon>
        <taxon>Ecdysozoa</taxon>
        <taxon>Nematoda</taxon>
        <taxon>Chromadorea</taxon>
        <taxon>Rhabditida</taxon>
        <taxon>Tylenchina</taxon>
        <taxon>Panagrolaimomorpha</taxon>
        <taxon>Strongyloidoidea</taxon>
        <taxon>Steinernematidae</taxon>
        <taxon>Steinernema</taxon>
    </lineage>
</organism>
<evidence type="ECO:0000313" key="8">
    <source>
        <dbReference type="WBParaSite" id="L893_g15246.t1"/>
    </source>
</evidence>
<dbReference type="Gene3D" id="1.10.418.20">
    <property type="match status" value="1"/>
</dbReference>
<keyword evidence="7" id="KW-1185">Reference proteome</keyword>
<evidence type="ECO:0000313" key="7">
    <source>
        <dbReference type="Proteomes" id="UP000095287"/>
    </source>
</evidence>
<dbReference type="PANTHER" id="PTHR46915">
    <property type="entry name" value="UBIQUITIN-LIKE PROTEASE 4-RELATED"/>
    <property type="match status" value="1"/>
</dbReference>